<comment type="caution">
    <text evidence="2">The sequence shown here is derived from an EMBL/GenBank/DDBJ whole genome shotgun (WGS) entry which is preliminary data.</text>
</comment>
<proteinExistence type="predicted"/>
<dbReference type="Gene3D" id="1.25.40.10">
    <property type="entry name" value="Tetratricopeptide repeat domain"/>
    <property type="match status" value="1"/>
</dbReference>
<name>X0TS13_9ZZZZ</name>
<dbReference type="EMBL" id="BARS01004484">
    <property type="protein sequence ID" value="GAF78940.1"/>
    <property type="molecule type" value="Genomic_DNA"/>
</dbReference>
<reference evidence="2" key="1">
    <citation type="journal article" date="2014" name="Front. Microbiol.">
        <title>High frequency of phylogenetically diverse reductive dehalogenase-homologous genes in deep subseafloor sedimentary metagenomes.</title>
        <authorList>
            <person name="Kawai M."/>
            <person name="Futagami T."/>
            <person name="Toyoda A."/>
            <person name="Takaki Y."/>
            <person name="Nishi S."/>
            <person name="Hori S."/>
            <person name="Arai W."/>
            <person name="Tsubouchi T."/>
            <person name="Morono Y."/>
            <person name="Uchiyama I."/>
            <person name="Ito T."/>
            <person name="Fujiyama A."/>
            <person name="Inagaki F."/>
            <person name="Takami H."/>
        </authorList>
    </citation>
    <scope>NUCLEOTIDE SEQUENCE</scope>
    <source>
        <strain evidence="2">Expedition CK06-06</strain>
    </source>
</reference>
<accession>X0TS13</accession>
<evidence type="ECO:0000256" key="1">
    <source>
        <dbReference type="SAM" id="MobiDB-lite"/>
    </source>
</evidence>
<feature type="non-terminal residue" evidence="2">
    <location>
        <position position="1"/>
    </location>
</feature>
<sequence length="413" mass="46931">EEMEPLFRAVYHGCAAGKHQETFGNVYWKRIERGENYYNIRQLGAFGSDLGAVACFFEKYWDRPAAGLSEQRKALVLNFAGFCLRAVGRLREATEPTEVSLELYIGQEKWEFAAIVAGNLSELYLTLGEVEKAVEYGRRGVEYADKSGNEFERMGKRTTLADALFQAGEIEEAKGLFGEAEEMQKERQPEYGYLYSLQGYKYCDLLLALGEYEEVKERIKKCFEWRLPSDSLLGIALEDLSLGKAWLAEAASKTKEQKSNIKIAEKYLNEAVDGLRKAGQQDDLPRGLLARAGCYRVAAKWGKGKTGSPTEEPKEQQSRTRARGDLEEAREIAERGEMKLFQADYHLESARVCLAQAEDRSQKTEVRISKEKEGGKNAKWHYEEAKRLIGSCGYRRRDEELKDIEGRTPKRGK</sequence>
<dbReference type="InterPro" id="IPR011990">
    <property type="entry name" value="TPR-like_helical_dom_sf"/>
</dbReference>
<feature type="region of interest" description="Disordered" evidence="1">
    <location>
        <begin position="302"/>
        <end position="326"/>
    </location>
</feature>
<feature type="compositionally biased region" description="Basic and acidic residues" evidence="1">
    <location>
        <begin position="311"/>
        <end position="326"/>
    </location>
</feature>
<gene>
    <name evidence="2" type="ORF">S01H1_08765</name>
</gene>
<evidence type="ECO:0000313" key="2">
    <source>
        <dbReference type="EMBL" id="GAF78940.1"/>
    </source>
</evidence>
<dbReference type="SUPFAM" id="SSF48452">
    <property type="entry name" value="TPR-like"/>
    <property type="match status" value="1"/>
</dbReference>
<organism evidence="2">
    <name type="scientific">marine sediment metagenome</name>
    <dbReference type="NCBI Taxonomy" id="412755"/>
    <lineage>
        <taxon>unclassified sequences</taxon>
        <taxon>metagenomes</taxon>
        <taxon>ecological metagenomes</taxon>
    </lineage>
</organism>
<protein>
    <submittedName>
        <fullName evidence="2">Uncharacterized protein</fullName>
    </submittedName>
</protein>
<dbReference type="AlphaFoldDB" id="X0TS13"/>